<keyword evidence="6 8" id="KW-1133">Transmembrane helix</keyword>
<keyword evidence="7 8" id="KW-0472">Membrane</keyword>
<keyword evidence="3" id="KW-0813">Transport</keyword>
<feature type="transmembrane region" description="Helical" evidence="8">
    <location>
        <begin position="179"/>
        <end position="198"/>
    </location>
</feature>
<dbReference type="PROSITE" id="PS01116">
    <property type="entry name" value="XANTH_URACIL_PERMASE"/>
    <property type="match status" value="1"/>
</dbReference>
<evidence type="ECO:0000256" key="6">
    <source>
        <dbReference type="ARBA" id="ARBA00022989"/>
    </source>
</evidence>
<evidence type="ECO:0000256" key="3">
    <source>
        <dbReference type="ARBA" id="ARBA00022448"/>
    </source>
</evidence>
<evidence type="ECO:0000313" key="9">
    <source>
        <dbReference type="EMBL" id="PCR89032.1"/>
    </source>
</evidence>
<evidence type="ECO:0000256" key="2">
    <source>
        <dbReference type="ARBA" id="ARBA00008821"/>
    </source>
</evidence>
<feature type="transmembrane region" description="Helical" evidence="8">
    <location>
        <begin position="205"/>
        <end position="227"/>
    </location>
</feature>
<name>A0A2A5QQE8_9EURY</name>
<dbReference type="NCBIfam" id="TIGR00801">
    <property type="entry name" value="ncs2"/>
    <property type="match status" value="1"/>
</dbReference>
<comment type="similarity">
    <text evidence="2">Belongs to the nucleobase:cation symporter-2 (NCS2) (TC 2.A.40) family.</text>
</comment>
<dbReference type="InterPro" id="IPR006043">
    <property type="entry name" value="NCS2"/>
</dbReference>
<evidence type="ECO:0000313" key="10">
    <source>
        <dbReference type="Proteomes" id="UP000219689"/>
    </source>
</evidence>
<feature type="transmembrane region" description="Helical" evidence="8">
    <location>
        <begin position="331"/>
        <end position="353"/>
    </location>
</feature>
<accession>A0A2A5QQE8</accession>
<evidence type="ECO:0000256" key="7">
    <source>
        <dbReference type="ARBA" id="ARBA00023136"/>
    </source>
</evidence>
<evidence type="ECO:0000256" key="1">
    <source>
        <dbReference type="ARBA" id="ARBA00004651"/>
    </source>
</evidence>
<keyword evidence="4" id="KW-1003">Cell membrane</keyword>
<protein>
    <submittedName>
        <fullName evidence="9">Uracil permease</fullName>
    </submittedName>
</protein>
<dbReference type="EMBL" id="NXNI01000002">
    <property type="protein sequence ID" value="PCR89032.1"/>
    <property type="molecule type" value="Genomic_DNA"/>
</dbReference>
<feature type="transmembrane region" description="Helical" evidence="8">
    <location>
        <begin position="41"/>
        <end position="62"/>
    </location>
</feature>
<dbReference type="Pfam" id="PF00860">
    <property type="entry name" value="Xan_ur_permease"/>
    <property type="match status" value="1"/>
</dbReference>
<feature type="transmembrane region" description="Helical" evidence="8">
    <location>
        <begin position="360"/>
        <end position="381"/>
    </location>
</feature>
<reference evidence="9 10" key="1">
    <citation type="submission" date="2017-09" db="EMBL/GenBank/DDBJ databases">
        <title>Genome sequences of Natrinema ejinorence JCM 13890T.</title>
        <authorList>
            <person name="Roh S.W."/>
            <person name="Kim Y.B."/>
            <person name="Kim J.Y."/>
        </authorList>
    </citation>
    <scope>NUCLEOTIDE SEQUENCE [LARGE SCALE GENOMIC DNA]</scope>
    <source>
        <strain evidence="9 10">JCM 13890</strain>
    </source>
</reference>
<feature type="transmembrane region" description="Helical" evidence="8">
    <location>
        <begin position="293"/>
        <end position="311"/>
    </location>
</feature>
<feature type="transmembrane region" description="Helical" evidence="8">
    <location>
        <begin position="247"/>
        <end position="265"/>
    </location>
</feature>
<feature type="transmembrane region" description="Helical" evidence="8">
    <location>
        <begin position="418"/>
        <end position="440"/>
    </location>
</feature>
<dbReference type="GO" id="GO:0005886">
    <property type="term" value="C:plasma membrane"/>
    <property type="evidence" value="ECO:0007669"/>
    <property type="project" value="UniProtKB-SubCell"/>
</dbReference>
<keyword evidence="5 8" id="KW-0812">Transmembrane</keyword>
<dbReference type="PANTHER" id="PTHR42810">
    <property type="entry name" value="PURINE PERMEASE C1399.01C-RELATED"/>
    <property type="match status" value="1"/>
</dbReference>
<sequence>MSDVNLDDQSVQSDSDEGIVRYEIDDKPPLSEAIPLGMQHLLAMFLSTVALPLVIAGAIGLGQSETTFIVQMALLVAGISTIVQVYSVGPVGSRLPIVMGTSAIFVTPLIDIGNSFGIAAIFGAVIVAAPVEIVIGYFYDDLRSLFPPLVTGVVVMLVGLTLVPTAIQYSAGGPGASTYGDLANLGIAGLVFLIAVLFNQYFDNFLSIASVLVAVVVGYLVAAPLGLLDLSGVADAGWVTVPMPLEFGVEFHPSAIVIAAFAYVVTSMETIGDVEGTTGTVGRRATSREMRGGLLADGVMSMFAGVFNAFPNTSFSQNVGLIGFTGVASKFVVAICGGFLVVLGLIPKVAAVVAAMPEPVLGGAAIVLFGMIFSIGLRLVAENVELTQRNLTIIAASIVLGLGVEVQSDALAQFPDDLQVLLGSGLLVGGITALVLNAIIPGDGGLTAADASA</sequence>
<dbReference type="OrthoDB" id="76842at2157"/>
<dbReference type="AlphaFoldDB" id="A0A2A5QQE8"/>
<dbReference type="RefSeq" id="WP_097382048.1">
    <property type="nucleotide sequence ID" value="NZ_NXNI01000002.1"/>
</dbReference>
<dbReference type="NCBIfam" id="TIGR03173">
    <property type="entry name" value="pbuX"/>
    <property type="match status" value="1"/>
</dbReference>
<feature type="transmembrane region" description="Helical" evidence="8">
    <location>
        <begin position="146"/>
        <end position="167"/>
    </location>
</feature>
<proteinExistence type="inferred from homology"/>
<feature type="transmembrane region" description="Helical" evidence="8">
    <location>
        <begin position="387"/>
        <end position="406"/>
    </location>
</feature>
<gene>
    <name evidence="9" type="ORF">CP557_21460</name>
</gene>
<evidence type="ECO:0000256" key="8">
    <source>
        <dbReference type="SAM" id="Phobius"/>
    </source>
</evidence>
<dbReference type="NCBIfam" id="NF037981">
    <property type="entry name" value="NCS2_1"/>
    <property type="match status" value="1"/>
</dbReference>
<dbReference type="GO" id="GO:0042907">
    <property type="term" value="F:xanthine transmembrane transporter activity"/>
    <property type="evidence" value="ECO:0007669"/>
    <property type="project" value="TreeGrafter"/>
</dbReference>
<dbReference type="InterPro" id="IPR017588">
    <property type="entry name" value="UacT-like"/>
</dbReference>
<feature type="transmembrane region" description="Helical" evidence="8">
    <location>
        <begin position="68"/>
        <end position="86"/>
    </location>
</feature>
<keyword evidence="10" id="KW-1185">Reference proteome</keyword>
<dbReference type="Proteomes" id="UP000219689">
    <property type="component" value="Unassembled WGS sequence"/>
</dbReference>
<evidence type="ECO:0000256" key="4">
    <source>
        <dbReference type="ARBA" id="ARBA00022475"/>
    </source>
</evidence>
<comment type="caution">
    <text evidence="9">The sequence shown here is derived from an EMBL/GenBank/DDBJ whole genome shotgun (WGS) entry which is preliminary data.</text>
</comment>
<comment type="subcellular location">
    <subcellularLocation>
        <location evidence="1">Cell membrane</location>
        <topology evidence="1">Multi-pass membrane protein</topology>
    </subcellularLocation>
</comment>
<evidence type="ECO:0000256" key="5">
    <source>
        <dbReference type="ARBA" id="ARBA00022692"/>
    </source>
</evidence>
<dbReference type="PANTHER" id="PTHR42810:SF4">
    <property type="entry name" value="URIC ACID TRANSPORTER UACT"/>
    <property type="match status" value="1"/>
</dbReference>
<dbReference type="InterPro" id="IPR006042">
    <property type="entry name" value="Xan_ur_permease"/>
</dbReference>
<feature type="transmembrane region" description="Helical" evidence="8">
    <location>
        <begin position="116"/>
        <end position="139"/>
    </location>
</feature>
<organism evidence="9 10">
    <name type="scientific">Natrinema ejinorense</name>
    <dbReference type="NCBI Taxonomy" id="373386"/>
    <lineage>
        <taxon>Archaea</taxon>
        <taxon>Methanobacteriati</taxon>
        <taxon>Methanobacteriota</taxon>
        <taxon>Stenosarchaea group</taxon>
        <taxon>Halobacteria</taxon>
        <taxon>Halobacteriales</taxon>
        <taxon>Natrialbaceae</taxon>
        <taxon>Natrinema</taxon>
    </lineage>
</organism>